<sequence>MECSDARKLGCIVSLLQGDVYTWWTTVTSGMAEADVTWEFFRSAFKRKYLGVRYLDEKKREFMALVQGNRTVSEYEIQFVRLSQYAPELIPDEKERCERFRYGLTTDVKTYMLASDYTEFDVLVSRAKDIEQNLSSRARAGGSDSGKRHANWD</sequence>
<dbReference type="OrthoDB" id="2272416at2759"/>
<gene>
    <name evidence="2" type="ORF">HRI_002646200</name>
</gene>
<comment type="caution">
    <text evidence="2">The sequence shown here is derived from an EMBL/GenBank/DDBJ whole genome shotgun (WGS) entry which is preliminary data.</text>
</comment>
<dbReference type="Proteomes" id="UP001165190">
    <property type="component" value="Unassembled WGS sequence"/>
</dbReference>
<dbReference type="EMBL" id="BSYR01000023">
    <property type="protein sequence ID" value="GMI89769.1"/>
    <property type="molecule type" value="Genomic_DNA"/>
</dbReference>
<dbReference type="AlphaFoldDB" id="A0A9W7I5L6"/>
<organism evidence="2 3">
    <name type="scientific">Hibiscus trionum</name>
    <name type="common">Flower of an hour</name>
    <dbReference type="NCBI Taxonomy" id="183268"/>
    <lineage>
        <taxon>Eukaryota</taxon>
        <taxon>Viridiplantae</taxon>
        <taxon>Streptophyta</taxon>
        <taxon>Embryophyta</taxon>
        <taxon>Tracheophyta</taxon>
        <taxon>Spermatophyta</taxon>
        <taxon>Magnoliopsida</taxon>
        <taxon>eudicotyledons</taxon>
        <taxon>Gunneridae</taxon>
        <taxon>Pentapetalae</taxon>
        <taxon>rosids</taxon>
        <taxon>malvids</taxon>
        <taxon>Malvales</taxon>
        <taxon>Malvaceae</taxon>
        <taxon>Malvoideae</taxon>
        <taxon>Hibiscus</taxon>
    </lineage>
</organism>
<proteinExistence type="predicted"/>
<accession>A0A9W7I5L6</accession>
<reference evidence="2" key="1">
    <citation type="submission" date="2023-05" db="EMBL/GenBank/DDBJ databases">
        <title>Genome and transcriptome analyses reveal genes involved in the formation of fine ridges on petal epidermal cells in Hibiscus trionum.</title>
        <authorList>
            <person name="Koshimizu S."/>
            <person name="Masuda S."/>
            <person name="Ishii T."/>
            <person name="Shirasu K."/>
            <person name="Hoshino A."/>
            <person name="Arita M."/>
        </authorList>
    </citation>
    <scope>NUCLEOTIDE SEQUENCE</scope>
    <source>
        <strain evidence="2">Hamamatsu line</strain>
    </source>
</reference>
<name>A0A9W7I5L6_HIBTR</name>
<feature type="domain" description="Retrotransposon gag" evidence="1">
    <location>
        <begin position="12"/>
        <end position="105"/>
    </location>
</feature>
<dbReference type="InterPro" id="IPR005162">
    <property type="entry name" value="Retrotrans_gag_dom"/>
</dbReference>
<protein>
    <recommendedName>
        <fullName evidence="1">Retrotransposon gag domain-containing protein</fullName>
    </recommendedName>
</protein>
<keyword evidence="3" id="KW-1185">Reference proteome</keyword>
<dbReference type="Pfam" id="PF03732">
    <property type="entry name" value="Retrotrans_gag"/>
    <property type="match status" value="1"/>
</dbReference>
<evidence type="ECO:0000313" key="3">
    <source>
        <dbReference type="Proteomes" id="UP001165190"/>
    </source>
</evidence>
<dbReference type="PANTHER" id="PTHR34482">
    <property type="entry name" value="DNA DAMAGE-INDUCIBLE PROTEIN 1-LIKE"/>
    <property type="match status" value="1"/>
</dbReference>
<dbReference type="PANTHER" id="PTHR34482:SF36">
    <property type="entry name" value="RETROTRANSPOSON GAG DOMAIN-CONTAINING PROTEIN"/>
    <property type="match status" value="1"/>
</dbReference>
<evidence type="ECO:0000313" key="2">
    <source>
        <dbReference type="EMBL" id="GMI89769.1"/>
    </source>
</evidence>
<evidence type="ECO:0000259" key="1">
    <source>
        <dbReference type="Pfam" id="PF03732"/>
    </source>
</evidence>